<accession>W1MXJ0</accession>
<keyword evidence="3" id="KW-1185">Reference proteome</keyword>
<dbReference type="Proteomes" id="UP000005777">
    <property type="component" value="Unassembled WGS sequence"/>
</dbReference>
<keyword evidence="1" id="KW-0472">Membrane</keyword>
<proteinExistence type="predicted"/>
<evidence type="ECO:0000313" key="2">
    <source>
        <dbReference type="EMBL" id="EQW17326.1"/>
    </source>
</evidence>
<feature type="transmembrane region" description="Helical" evidence="1">
    <location>
        <begin position="73"/>
        <end position="96"/>
    </location>
</feature>
<protein>
    <recommendedName>
        <fullName evidence="4">ABC-2 type transporter domain-containing protein</fullName>
    </recommendedName>
</protein>
<keyword evidence="1" id="KW-0812">Transmembrane</keyword>
<dbReference type="HOGENOM" id="CLU_091969_1_0_11"/>
<keyword evidence="1" id="KW-1133">Transmembrane helix</keyword>
<feature type="transmembrane region" description="Helical" evidence="1">
    <location>
        <begin position="145"/>
        <end position="171"/>
    </location>
</feature>
<dbReference type="eggNOG" id="COG1277">
    <property type="taxonomic scope" value="Bacteria"/>
</dbReference>
<comment type="caution">
    <text evidence="2">The sequence shown here is derived from an EMBL/GenBank/DDBJ whole genome shotgun (WGS) entry which is preliminary data.</text>
</comment>
<evidence type="ECO:0000256" key="1">
    <source>
        <dbReference type="SAM" id="Phobius"/>
    </source>
</evidence>
<evidence type="ECO:0008006" key="4">
    <source>
        <dbReference type="Google" id="ProtNLM"/>
    </source>
</evidence>
<sequence>MIVLILIFGTSLPQEMNRGTLIIPLAKGLSRNTVILVKYLVSVLNWTAGYAISALICCGYTQYLFGTFAVPHLAFSLFCLWLFGDFLLALVLFAGTITTGNYGGLLLDAVSLGVLLALDAFPKLQKWNPISLASQNASMLAKSTLLADFTITIRITISATAICFILSAFAFQKKKL</sequence>
<feature type="transmembrane region" description="Helical" evidence="1">
    <location>
        <begin position="102"/>
        <end position="124"/>
    </location>
</feature>
<organism evidence="2 3">
    <name type="scientific">Scardovia inopinata F0304</name>
    <dbReference type="NCBI Taxonomy" id="641146"/>
    <lineage>
        <taxon>Bacteria</taxon>
        <taxon>Bacillati</taxon>
        <taxon>Actinomycetota</taxon>
        <taxon>Actinomycetes</taxon>
        <taxon>Bifidobacteriales</taxon>
        <taxon>Bifidobacteriaceae</taxon>
        <taxon>Scardovia</taxon>
    </lineage>
</organism>
<dbReference type="AlphaFoldDB" id="W1MXJ0"/>
<gene>
    <name evidence="2" type="ORF">HMPREF9020_01509</name>
</gene>
<dbReference type="RefSeq" id="WP_196792692.1">
    <property type="nucleotide sequence ID" value="NZ_GG770225.1"/>
</dbReference>
<dbReference type="EMBL" id="ADCX01000003">
    <property type="protein sequence ID" value="EQW17326.1"/>
    <property type="molecule type" value="Genomic_DNA"/>
</dbReference>
<feature type="transmembrane region" description="Helical" evidence="1">
    <location>
        <begin position="37"/>
        <end position="61"/>
    </location>
</feature>
<reference evidence="2 3" key="1">
    <citation type="submission" date="2012-01" db="EMBL/GenBank/DDBJ databases">
        <title>The Genome Sequence of Scardovia inopinata F0304.</title>
        <authorList>
            <consortium name="The Broad Institute Genome Sequencing Platform"/>
            <person name="Earl A."/>
            <person name="Ward D."/>
            <person name="Feldgarden M."/>
            <person name="Gevers D."/>
            <person name="Izard J."/>
            <person name="Baranova O.V."/>
            <person name="Blanton J.M."/>
            <person name="Tanner A.C."/>
            <person name="Dewhirst F.E."/>
            <person name="Young S.K."/>
            <person name="Zeng Q."/>
            <person name="Gargeya S."/>
            <person name="Fitzgerald M."/>
            <person name="Haas B."/>
            <person name="Abouelleil A."/>
            <person name="Alvarado L."/>
            <person name="Arachchi H.M."/>
            <person name="Berlin A."/>
            <person name="Chapman S.B."/>
            <person name="Gearin G."/>
            <person name="Goldberg J."/>
            <person name="Griggs A."/>
            <person name="Gujja S."/>
            <person name="Hansen M."/>
            <person name="Heiman D."/>
            <person name="Howarth C."/>
            <person name="Larimer J."/>
            <person name="Lui A."/>
            <person name="MacDonald P.J."/>
            <person name="McCowen C."/>
            <person name="Montmayeur A."/>
            <person name="Murphy C."/>
            <person name="Neiman D."/>
            <person name="Pearson M."/>
            <person name="Priest M."/>
            <person name="Roberts A."/>
            <person name="Saif S."/>
            <person name="Shea T."/>
            <person name="Sisk P."/>
            <person name="Stolte C."/>
            <person name="Sykes S."/>
            <person name="Wortman J."/>
            <person name="Nusbaum C."/>
            <person name="Birren B."/>
        </authorList>
    </citation>
    <scope>NUCLEOTIDE SEQUENCE [LARGE SCALE GENOMIC DNA]</scope>
    <source>
        <strain evidence="2 3">F0304</strain>
    </source>
</reference>
<evidence type="ECO:0000313" key="3">
    <source>
        <dbReference type="Proteomes" id="UP000005777"/>
    </source>
</evidence>
<name>W1MXJ0_SCAIO</name>